<dbReference type="Gene3D" id="3.40.50.2300">
    <property type="match status" value="1"/>
</dbReference>
<dbReference type="SUPFAM" id="SSF46894">
    <property type="entry name" value="C-terminal effector domain of the bipartite response regulators"/>
    <property type="match status" value="1"/>
</dbReference>
<dbReference type="Gene3D" id="1.10.10.10">
    <property type="entry name" value="Winged helix-like DNA-binding domain superfamily/Winged helix DNA-binding domain"/>
    <property type="match status" value="1"/>
</dbReference>
<dbReference type="InterPro" id="IPR036388">
    <property type="entry name" value="WH-like_DNA-bd_sf"/>
</dbReference>
<gene>
    <name evidence="7" type="ORF">C7402_102378</name>
</gene>
<reference evidence="7 8" key="1">
    <citation type="submission" date="2018-05" db="EMBL/GenBank/DDBJ databases">
        <title>Genomic Encyclopedia of Type Strains, Phase IV (KMG-V): Genome sequencing to study the core and pangenomes of soil and plant-associated prokaryotes.</title>
        <authorList>
            <person name="Whitman W."/>
        </authorList>
    </citation>
    <scope>NUCLEOTIDE SEQUENCE [LARGE SCALE GENOMIC DNA]</scope>
    <source>
        <strain evidence="7 8">SCZa-39</strain>
    </source>
</reference>
<organism evidence="7 8">
    <name type="scientific">Paraburkholderia unamae</name>
    <dbReference type="NCBI Taxonomy" id="219649"/>
    <lineage>
        <taxon>Bacteria</taxon>
        <taxon>Pseudomonadati</taxon>
        <taxon>Pseudomonadota</taxon>
        <taxon>Betaproteobacteria</taxon>
        <taxon>Burkholderiales</taxon>
        <taxon>Burkholderiaceae</taxon>
        <taxon>Paraburkholderia</taxon>
    </lineage>
</organism>
<feature type="domain" description="HTH luxR-type" evidence="5">
    <location>
        <begin position="145"/>
        <end position="210"/>
    </location>
</feature>
<dbReference type="Pfam" id="PF00196">
    <property type="entry name" value="GerE"/>
    <property type="match status" value="1"/>
</dbReference>
<dbReference type="SMART" id="SM00421">
    <property type="entry name" value="HTH_LUXR"/>
    <property type="match status" value="1"/>
</dbReference>
<dbReference type="PROSITE" id="PS50110">
    <property type="entry name" value="RESPONSE_REGULATORY"/>
    <property type="match status" value="1"/>
</dbReference>
<feature type="modified residue" description="4-aspartylphosphate" evidence="4">
    <location>
        <position position="68"/>
    </location>
</feature>
<evidence type="ECO:0000313" key="7">
    <source>
        <dbReference type="EMBL" id="PVX86542.1"/>
    </source>
</evidence>
<keyword evidence="3" id="KW-0804">Transcription</keyword>
<dbReference type="InterPro" id="IPR001789">
    <property type="entry name" value="Sig_transdc_resp-reg_receiver"/>
</dbReference>
<dbReference type="Pfam" id="PF00072">
    <property type="entry name" value="Response_reg"/>
    <property type="match status" value="1"/>
</dbReference>
<evidence type="ECO:0000256" key="2">
    <source>
        <dbReference type="ARBA" id="ARBA00023125"/>
    </source>
</evidence>
<keyword evidence="4" id="KW-0597">Phosphoprotein</keyword>
<dbReference type="Proteomes" id="UP000245712">
    <property type="component" value="Unassembled WGS sequence"/>
</dbReference>
<feature type="domain" description="Response regulatory" evidence="6">
    <location>
        <begin position="19"/>
        <end position="133"/>
    </location>
</feature>
<evidence type="ECO:0000256" key="1">
    <source>
        <dbReference type="ARBA" id="ARBA00023015"/>
    </source>
</evidence>
<sequence>MRVDYRNWSEIVNNDSTKMIHVVEDDESMRLALKRLLKCAGYSVRDYASAGEFLVSEPEEWDGCLLVDMELGGPSGLDLQQALRRQPRTLPVVFMSAYSDVPRTVQAMKAGAVDFLVKPFERQTLLDALEAALHQGVEEPQAQPAPTRGVKLGDRERTVLRGIVAGLRNKQIAAELGLSERTIKSCRADLMRKFGADSLAELLCCAQGLSPAA</sequence>
<keyword evidence="1" id="KW-0805">Transcription regulation</keyword>
<dbReference type="InterPro" id="IPR016032">
    <property type="entry name" value="Sig_transdc_resp-reg_C-effctor"/>
</dbReference>
<dbReference type="CDD" id="cd06170">
    <property type="entry name" value="LuxR_C_like"/>
    <property type="match status" value="1"/>
</dbReference>
<keyword evidence="2" id="KW-0238">DNA-binding</keyword>
<evidence type="ECO:0000256" key="3">
    <source>
        <dbReference type="ARBA" id="ARBA00023163"/>
    </source>
</evidence>
<dbReference type="PANTHER" id="PTHR44688:SF16">
    <property type="entry name" value="DNA-BINDING TRANSCRIPTIONAL ACTIVATOR DEVR_DOSR"/>
    <property type="match status" value="1"/>
</dbReference>
<dbReference type="SMART" id="SM00448">
    <property type="entry name" value="REC"/>
    <property type="match status" value="1"/>
</dbReference>
<dbReference type="InterPro" id="IPR000792">
    <property type="entry name" value="Tscrpt_reg_LuxR_C"/>
</dbReference>
<dbReference type="PANTHER" id="PTHR44688">
    <property type="entry name" value="DNA-BINDING TRANSCRIPTIONAL ACTIVATOR DEVR_DOSR"/>
    <property type="match status" value="1"/>
</dbReference>
<accession>A0ABX5KXN0</accession>
<protein>
    <submittedName>
        <fullName evidence="7">LuxR family two component transcriptional regulator</fullName>
    </submittedName>
</protein>
<evidence type="ECO:0000259" key="6">
    <source>
        <dbReference type="PROSITE" id="PS50110"/>
    </source>
</evidence>
<dbReference type="SUPFAM" id="SSF52172">
    <property type="entry name" value="CheY-like"/>
    <property type="match status" value="1"/>
</dbReference>
<dbReference type="PRINTS" id="PR00038">
    <property type="entry name" value="HTHLUXR"/>
</dbReference>
<proteinExistence type="predicted"/>
<dbReference type="PROSITE" id="PS50043">
    <property type="entry name" value="HTH_LUXR_2"/>
    <property type="match status" value="1"/>
</dbReference>
<evidence type="ECO:0000256" key="4">
    <source>
        <dbReference type="PROSITE-ProRule" id="PRU00169"/>
    </source>
</evidence>
<name>A0ABX5KXN0_9BURK</name>
<comment type="caution">
    <text evidence="7">The sequence shown here is derived from an EMBL/GenBank/DDBJ whole genome shotgun (WGS) entry which is preliminary data.</text>
</comment>
<dbReference type="EMBL" id="QEOB01000002">
    <property type="protein sequence ID" value="PVX86542.1"/>
    <property type="molecule type" value="Genomic_DNA"/>
</dbReference>
<evidence type="ECO:0000313" key="8">
    <source>
        <dbReference type="Proteomes" id="UP000245712"/>
    </source>
</evidence>
<dbReference type="InterPro" id="IPR011006">
    <property type="entry name" value="CheY-like_superfamily"/>
</dbReference>
<evidence type="ECO:0000259" key="5">
    <source>
        <dbReference type="PROSITE" id="PS50043"/>
    </source>
</evidence>
<keyword evidence="8" id="KW-1185">Reference proteome</keyword>